<protein>
    <submittedName>
        <fullName evidence="4">Flavodoxin family protein</fullName>
    </submittedName>
</protein>
<dbReference type="PANTHER" id="PTHR43278">
    <property type="entry name" value="NAD(P)H-DEPENDENT FMN-CONTAINING OXIDOREDUCTASE YWQN-RELATED"/>
    <property type="match status" value="1"/>
</dbReference>
<evidence type="ECO:0000256" key="1">
    <source>
        <dbReference type="ARBA" id="ARBA00022630"/>
    </source>
</evidence>
<keyword evidence="1" id="KW-0285">Flavoprotein</keyword>
<dbReference type="InterPro" id="IPR005025">
    <property type="entry name" value="FMN_Rdtase-like_dom"/>
</dbReference>
<dbReference type="EMBL" id="AP024355">
    <property type="protein sequence ID" value="BCR06277.1"/>
    <property type="molecule type" value="Genomic_DNA"/>
</dbReference>
<dbReference type="PANTHER" id="PTHR43278:SF1">
    <property type="entry name" value="IRON-SULFUR FLAVOPROTEIN MJ1083"/>
    <property type="match status" value="1"/>
</dbReference>
<evidence type="ECO:0000313" key="5">
    <source>
        <dbReference type="Proteomes" id="UP001319827"/>
    </source>
</evidence>
<evidence type="ECO:0000313" key="4">
    <source>
        <dbReference type="EMBL" id="BCR06277.1"/>
    </source>
</evidence>
<reference evidence="4 5" key="1">
    <citation type="journal article" date="2016" name="C (Basel)">
        <title>Selective Growth of and Electricity Production by Marine Exoelectrogenic Bacteria in Self-Aggregated Hydrogel of Microbially Reduced Graphene Oxide.</title>
        <authorList>
            <person name="Yoshida N."/>
            <person name="Goto Y."/>
            <person name="Miyata Y."/>
        </authorList>
    </citation>
    <scope>NUCLEOTIDE SEQUENCE [LARGE SCALE GENOMIC DNA]</scope>
    <source>
        <strain evidence="4 5">NIT-T3</strain>
    </source>
</reference>
<dbReference type="Proteomes" id="UP001319827">
    <property type="component" value="Chromosome"/>
</dbReference>
<evidence type="ECO:0000256" key="2">
    <source>
        <dbReference type="ARBA" id="ARBA00022643"/>
    </source>
</evidence>
<dbReference type="Pfam" id="PF03358">
    <property type="entry name" value="FMN_red"/>
    <property type="match status" value="1"/>
</dbReference>
<dbReference type="Gene3D" id="3.40.50.360">
    <property type="match status" value="1"/>
</dbReference>
<proteinExistence type="predicted"/>
<dbReference type="InterPro" id="IPR029039">
    <property type="entry name" value="Flavoprotein-like_sf"/>
</dbReference>
<feature type="domain" description="NADPH-dependent FMN reductase-like" evidence="3">
    <location>
        <begin position="1"/>
        <end position="119"/>
    </location>
</feature>
<evidence type="ECO:0000259" key="3">
    <source>
        <dbReference type="Pfam" id="PF03358"/>
    </source>
</evidence>
<dbReference type="RefSeq" id="WP_221249648.1">
    <property type="nucleotide sequence ID" value="NZ_AP024355.1"/>
</dbReference>
<name>A0ABM8HZV7_9BACT</name>
<gene>
    <name evidence="4" type="ORF">DESUT3_33460</name>
</gene>
<sequence>MKIIGVSGSPIKNSNTDRAIKLLMEATGGDAEFIKLSDYTVAPCKGCLGCVATNRCVIKDDGIAIAEKIKQADVLIVGGFTPYSTLDARTKAFLERLYPLRHNHGYLAGKLGAAVVASCVVNEHELLPPACQMGINAIQFFMMEEGMDFVGAVKIEGNVPCIKCGNSATCKMDGIKMLYGADATVDSYGIQRFEEQQIALDAAKDLGRKIANKLESLVK</sequence>
<reference evidence="4 5" key="2">
    <citation type="journal article" date="2021" name="Int. J. Syst. Evol. Microbiol.">
        <title>Isolation and Polyphasic Characterization of Desulfuromonas versatilis sp. Nov., an Electrogenic Bacteria Capable of Versatile Metabolism Isolated from a Graphene Oxide-Reducing Enrichment Culture.</title>
        <authorList>
            <person name="Xie L."/>
            <person name="Yoshida N."/>
            <person name="Ishii S."/>
            <person name="Meng L."/>
        </authorList>
    </citation>
    <scope>NUCLEOTIDE SEQUENCE [LARGE SCALE GENOMIC DNA]</scope>
    <source>
        <strain evidence="4 5">NIT-T3</strain>
    </source>
</reference>
<keyword evidence="2" id="KW-0288">FMN</keyword>
<organism evidence="4 5">
    <name type="scientific">Desulfuromonas versatilis</name>
    <dbReference type="NCBI Taxonomy" id="2802975"/>
    <lineage>
        <taxon>Bacteria</taxon>
        <taxon>Pseudomonadati</taxon>
        <taxon>Thermodesulfobacteriota</taxon>
        <taxon>Desulfuromonadia</taxon>
        <taxon>Desulfuromonadales</taxon>
        <taxon>Desulfuromonadaceae</taxon>
        <taxon>Desulfuromonas</taxon>
    </lineage>
</organism>
<accession>A0ABM8HZV7</accession>
<keyword evidence="5" id="KW-1185">Reference proteome</keyword>
<dbReference type="InterPro" id="IPR051796">
    <property type="entry name" value="ISF_SsuE-like"/>
</dbReference>
<dbReference type="SUPFAM" id="SSF52218">
    <property type="entry name" value="Flavoproteins"/>
    <property type="match status" value="1"/>
</dbReference>